<dbReference type="InterPro" id="IPR042279">
    <property type="entry name" value="Pep_M60_3"/>
</dbReference>
<protein>
    <recommendedName>
        <fullName evidence="2">Peptidase M60 domain-containing protein</fullName>
    </recommendedName>
</protein>
<dbReference type="Pfam" id="PF17291">
    <property type="entry name" value="M60-like_N"/>
    <property type="match status" value="1"/>
</dbReference>
<dbReference type="PROSITE" id="PS50231">
    <property type="entry name" value="RICIN_B_LECTIN"/>
    <property type="match status" value="1"/>
</dbReference>
<dbReference type="Gene3D" id="3.40.390.80">
    <property type="entry name" value="Peptidase M60, enhancin-like domain 2"/>
    <property type="match status" value="1"/>
</dbReference>
<dbReference type="SMART" id="SM01276">
    <property type="entry name" value="M60-like"/>
    <property type="match status" value="1"/>
</dbReference>
<dbReference type="InterPro" id="IPR000772">
    <property type="entry name" value="Ricin_B_lectin"/>
</dbReference>
<dbReference type="InterPro" id="IPR035992">
    <property type="entry name" value="Ricin_B-like_lectins"/>
</dbReference>
<evidence type="ECO:0000313" key="4">
    <source>
        <dbReference type="Proteomes" id="UP001500167"/>
    </source>
</evidence>
<sequence length="621" mass="68462">MTSIKLTKRLFYSLSVCLLAVSACKKENLDSLDSTVSANKKATVVDLNNVSVPTNEYYQIDSLGQGTQIFSEYPAAATAKDRLALSFLPSDYLPTGFYAKPGDTLKINVQKTTGATLPKLLVGTYKRLGKDSSPQEVQLQEGNNTIIATKRGSLWIRYGTTNTPSSTSKLTFSANIRKTPTYIKNRTVQSAFSATIAAADTAVQDLLFVGQNVFLVMPRSNNTFSNQNNNNIIQKIDQAWDAEERLSGLDGSSAIHQPYPIPHTMTIMEPAFAGALAGNYSTGYSYVSNFFETDSYVYWFQKHESGHMHQQKWDWHAEIMADFYAVAANINLGLPANKIGRDGAWATIWTRVAAYFNKPDAERDYSTIWGDGGVQGSRYLGSAMLIQLKYAFGDTFYHNLHKIVRQEKPTLANAAAKHQYFMRKACEISGYDLTVFFKKWGFNYPTIYTEIANLNLPKPIVDPSLFTDSERPILENGAIYQIVTALNNSSVIDVNSSAPSNGTLVSLWSKNTPASNNQKFIARKQTDGTFVFRSSADSTKVLDVQGGSASNGTQIIVYTYNGGASQKWTPLNSGNGYISLKSSVGTNSYLDIYSSNTSNGTKVQIWTAGTGNNQKFKFVKL</sequence>
<evidence type="ECO:0000313" key="3">
    <source>
        <dbReference type="EMBL" id="GAA4175532.1"/>
    </source>
</evidence>
<feature type="chain" id="PRO_5045274600" description="Peptidase M60 domain-containing protein" evidence="1">
    <location>
        <begin position="26"/>
        <end position="621"/>
    </location>
</feature>
<dbReference type="PROSITE" id="PS51723">
    <property type="entry name" value="PEPTIDASE_M60"/>
    <property type="match status" value="1"/>
</dbReference>
<dbReference type="SMART" id="SM00458">
    <property type="entry name" value="RICIN"/>
    <property type="match status" value="1"/>
</dbReference>
<dbReference type="Proteomes" id="UP001500167">
    <property type="component" value="Unassembled WGS sequence"/>
</dbReference>
<name>A0ABP8A1I6_9SPHI</name>
<reference evidence="4" key="1">
    <citation type="journal article" date="2019" name="Int. J. Syst. Evol. Microbiol.">
        <title>The Global Catalogue of Microorganisms (GCM) 10K type strain sequencing project: providing services to taxonomists for standard genome sequencing and annotation.</title>
        <authorList>
            <consortium name="The Broad Institute Genomics Platform"/>
            <consortium name="The Broad Institute Genome Sequencing Center for Infectious Disease"/>
            <person name="Wu L."/>
            <person name="Ma J."/>
        </authorList>
    </citation>
    <scope>NUCLEOTIDE SEQUENCE [LARGE SCALE GENOMIC DNA]</scope>
    <source>
        <strain evidence="4">JCM 16722</strain>
    </source>
</reference>
<dbReference type="Gene3D" id="2.60.120.1250">
    <property type="entry name" value="Peptidase M60, enhancin-like domain 1"/>
    <property type="match status" value="1"/>
</dbReference>
<evidence type="ECO:0000256" key="1">
    <source>
        <dbReference type="SAM" id="SignalP"/>
    </source>
</evidence>
<dbReference type="EMBL" id="BAAAZK010000006">
    <property type="protein sequence ID" value="GAA4175532.1"/>
    <property type="molecule type" value="Genomic_DNA"/>
</dbReference>
<dbReference type="CDD" id="cd00161">
    <property type="entry name" value="beta-trefoil_Ricin-like"/>
    <property type="match status" value="1"/>
</dbReference>
<dbReference type="RefSeq" id="WP_346086100.1">
    <property type="nucleotide sequence ID" value="NZ_BAAAZK010000006.1"/>
</dbReference>
<keyword evidence="4" id="KW-1185">Reference proteome</keyword>
<dbReference type="Pfam" id="PF14200">
    <property type="entry name" value="RicinB_lectin_2"/>
    <property type="match status" value="2"/>
</dbReference>
<dbReference type="InterPro" id="IPR031161">
    <property type="entry name" value="Peptidase_M60_dom"/>
</dbReference>
<dbReference type="SUPFAM" id="SSF50370">
    <property type="entry name" value="Ricin B-like lectins"/>
    <property type="match status" value="1"/>
</dbReference>
<organism evidence="3 4">
    <name type="scientific">Sphingobacterium ginsenosidimutans</name>
    <dbReference type="NCBI Taxonomy" id="687845"/>
    <lineage>
        <taxon>Bacteria</taxon>
        <taxon>Pseudomonadati</taxon>
        <taxon>Bacteroidota</taxon>
        <taxon>Sphingobacteriia</taxon>
        <taxon>Sphingobacteriales</taxon>
        <taxon>Sphingobacteriaceae</taxon>
        <taxon>Sphingobacterium</taxon>
    </lineage>
</organism>
<feature type="signal peptide" evidence="1">
    <location>
        <begin position="1"/>
        <end position="25"/>
    </location>
</feature>
<dbReference type="Gene3D" id="2.80.10.50">
    <property type="match status" value="2"/>
</dbReference>
<accession>A0ABP8A1I6</accession>
<dbReference type="Gene3D" id="1.10.390.30">
    <property type="entry name" value="Peptidase M60, enhancin-like domain 3"/>
    <property type="match status" value="1"/>
</dbReference>
<dbReference type="Pfam" id="PF13402">
    <property type="entry name" value="Peptidase_M60"/>
    <property type="match status" value="1"/>
</dbReference>
<keyword evidence="1" id="KW-0732">Signal</keyword>
<comment type="caution">
    <text evidence="3">The sequence shown here is derived from an EMBL/GenBank/DDBJ whole genome shotgun (WGS) entry which is preliminary data.</text>
</comment>
<evidence type="ECO:0000259" key="2">
    <source>
        <dbReference type="PROSITE" id="PS51723"/>
    </source>
</evidence>
<proteinExistence type="predicted"/>
<gene>
    <name evidence="3" type="ORF">GCM10022218_21430</name>
</gene>
<feature type="domain" description="Peptidase M60" evidence="2">
    <location>
        <begin position="90"/>
        <end position="393"/>
    </location>
</feature>
<dbReference type="InterPro" id="IPR035423">
    <property type="entry name" value="M60-like_N"/>
</dbReference>
<dbReference type="PROSITE" id="PS51257">
    <property type="entry name" value="PROKAR_LIPOPROTEIN"/>
    <property type="match status" value="1"/>
</dbReference>